<proteinExistence type="predicted"/>
<evidence type="ECO:0000313" key="2">
    <source>
        <dbReference type="Proteomes" id="UP000054565"/>
    </source>
</evidence>
<dbReference type="Proteomes" id="UP000054565">
    <property type="component" value="Unassembled WGS sequence"/>
</dbReference>
<evidence type="ECO:0000313" key="1">
    <source>
        <dbReference type="EMBL" id="KMP05494.1"/>
    </source>
</evidence>
<organism evidence="1 2">
    <name type="scientific">Coccidioides immitis RMSCC 2394</name>
    <dbReference type="NCBI Taxonomy" id="404692"/>
    <lineage>
        <taxon>Eukaryota</taxon>
        <taxon>Fungi</taxon>
        <taxon>Dikarya</taxon>
        <taxon>Ascomycota</taxon>
        <taxon>Pezizomycotina</taxon>
        <taxon>Eurotiomycetes</taxon>
        <taxon>Eurotiomycetidae</taxon>
        <taxon>Onygenales</taxon>
        <taxon>Onygenaceae</taxon>
        <taxon>Coccidioides</taxon>
    </lineage>
</organism>
<protein>
    <submittedName>
        <fullName evidence="1">Uncharacterized protein</fullName>
    </submittedName>
</protein>
<sequence length="132" mass="14837">MKVRAPVTKYLDFFFDKHYGSDESIPKFFLAVWSTFAGQPPDASFAPMGLPLEIMGKTVWNRRHHRGGKALIWITPNEDQPLQGAVLRSGRASQCTGRECVAIHRVEPKIPNQLLNTGRGRTPKKHTAIADR</sequence>
<reference evidence="2" key="1">
    <citation type="journal article" date="2010" name="Genome Res.">
        <title>Population genomic sequencing of Coccidioides fungi reveals recent hybridization and transposon control.</title>
        <authorList>
            <person name="Neafsey D.E."/>
            <person name="Barker B.M."/>
            <person name="Sharpton T.J."/>
            <person name="Stajich J.E."/>
            <person name="Park D.J."/>
            <person name="Whiston E."/>
            <person name="Hung C.-Y."/>
            <person name="McMahan C."/>
            <person name="White J."/>
            <person name="Sykes S."/>
            <person name="Heiman D."/>
            <person name="Young S."/>
            <person name="Zeng Q."/>
            <person name="Abouelleil A."/>
            <person name="Aftuck L."/>
            <person name="Bessette D."/>
            <person name="Brown A."/>
            <person name="FitzGerald M."/>
            <person name="Lui A."/>
            <person name="Macdonald J.P."/>
            <person name="Priest M."/>
            <person name="Orbach M.J."/>
            <person name="Galgiani J.N."/>
            <person name="Kirkland T.N."/>
            <person name="Cole G.T."/>
            <person name="Birren B.W."/>
            <person name="Henn M.R."/>
            <person name="Taylor J.W."/>
            <person name="Rounsley S.D."/>
        </authorList>
    </citation>
    <scope>NUCLEOTIDE SEQUENCE [LARGE SCALE GENOMIC DNA]</scope>
    <source>
        <strain evidence="2">RMSCC 2394</strain>
    </source>
</reference>
<gene>
    <name evidence="1" type="ORF">CIRG_05176</name>
</gene>
<accession>A0A0J6YEM6</accession>
<dbReference type="EMBL" id="DS028095">
    <property type="protein sequence ID" value="KMP05494.1"/>
    <property type="molecule type" value="Genomic_DNA"/>
</dbReference>
<name>A0A0J6YEM6_COCIT</name>
<dbReference type="AlphaFoldDB" id="A0A0J6YEM6"/>